<dbReference type="NCBIfam" id="TIGR03831">
    <property type="entry name" value="YgiT_finger"/>
    <property type="match status" value="1"/>
</dbReference>
<keyword evidence="2" id="KW-1185">Reference proteome</keyword>
<protein>
    <submittedName>
        <fullName evidence="1">YgiT-type zinc finger protein</fullName>
    </submittedName>
</protein>
<dbReference type="AlphaFoldDB" id="A0A7X6DQU6"/>
<dbReference type="Proteomes" id="UP000534783">
    <property type="component" value="Unassembled WGS sequence"/>
</dbReference>
<proteinExistence type="predicted"/>
<accession>A0A7X6DQU6</accession>
<organism evidence="1 2">
    <name type="scientific">Candidatus Manganitrophus noduliformans</name>
    <dbReference type="NCBI Taxonomy" id="2606439"/>
    <lineage>
        <taxon>Bacteria</taxon>
        <taxon>Pseudomonadati</taxon>
        <taxon>Nitrospirota</taxon>
        <taxon>Nitrospiria</taxon>
        <taxon>Candidatus Troglogloeales</taxon>
        <taxon>Candidatus Manganitrophaceae</taxon>
        <taxon>Candidatus Manganitrophus</taxon>
    </lineage>
</organism>
<reference evidence="1 2" key="1">
    <citation type="journal article" date="2020" name="Nature">
        <title>Bacterial chemolithoautotrophy via manganese oxidation.</title>
        <authorList>
            <person name="Yu H."/>
            <person name="Leadbetter J.R."/>
        </authorList>
    </citation>
    <scope>NUCLEOTIDE SEQUENCE [LARGE SCALE GENOMIC DNA]</scope>
    <source>
        <strain evidence="1 2">Mn-1</strain>
    </source>
</reference>
<dbReference type="RefSeq" id="WP_168060517.1">
    <property type="nucleotide sequence ID" value="NZ_VTOW01000002.1"/>
</dbReference>
<evidence type="ECO:0000313" key="1">
    <source>
        <dbReference type="EMBL" id="NKE71670.1"/>
    </source>
</evidence>
<dbReference type="InterPro" id="IPR022453">
    <property type="entry name" value="Znf_MqsA-type"/>
</dbReference>
<dbReference type="EMBL" id="VTOW01000002">
    <property type="protein sequence ID" value="NKE71670.1"/>
    <property type="molecule type" value="Genomic_DNA"/>
</dbReference>
<evidence type="ECO:0000313" key="2">
    <source>
        <dbReference type="Proteomes" id="UP000534783"/>
    </source>
</evidence>
<dbReference type="Gene3D" id="3.10.20.860">
    <property type="match status" value="1"/>
</dbReference>
<comment type="caution">
    <text evidence="1">The sequence shown here is derived from an EMBL/GenBank/DDBJ whole genome shotgun (WGS) entry which is preliminary data.</text>
</comment>
<sequence length="73" mass="8522">MTCEFCGGQTAKKKVKKQHWLHGRLYIVENVEAEVCSECGERYFHAKTLDEIDRLLETSHEVKERIEVEVVTL</sequence>
<name>A0A7X6DQU6_9BACT</name>
<gene>
    <name evidence="1" type="ORF">MNODULE_13060</name>
</gene>